<name>A0A6B2GBS6_MYXSQ</name>
<sequence length="166" mass="19004">MCGCYNKFKCRFWDNLVLPRKLQSSQVELRGSLTFTQHRNSLQDIQIHEFGDLTNGCISVGDYYNPYDFYHSFFPNEIKHFTGFGTIEVDSNGKANIDLKFPQTVTLFGDYSIIGRAIVVVENFLITEKVFTNNIKTTDSFNKRLGCAVIGIAKLESYLKLKSNIF</sequence>
<organism evidence="2">
    <name type="scientific">Myxobolus squamalis</name>
    <name type="common">Myxosporean</name>
    <dbReference type="NCBI Taxonomy" id="59785"/>
    <lineage>
        <taxon>Eukaryota</taxon>
        <taxon>Metazoa</taxon>
        <taxon>Cnidaria</taxon>
        <taxon>Myxozoa</taxon>
        <taxon>Myxosporea</taxon>
        <taxon>Bivalvulida</taxon>
        <taxon>Platysporina</taxon>
        <taxon>Myxobolidae</taxon>
        <taxon>Myxobolus</taxon>
    </lineage>
</organism>
<dbReference type="GO" id="GO:0006801">
    <property type="term" value="P:superoxide metabolic process"/>
    <property type="evidence" value="ECO:0007669"/>
    <property type="project" value="InterPro"/>
</dbReference>
<evidence type="ECO:0000259" key="1">
    <source>
        <dbReference type="Pfam" id="PF00080"/>
    </source>
</evidence>
<dbReference type="GO" id="GO:0005507">
    <property type="term" value="F:copper ion binding"/>
    <property type="evidence" value="ECO:0007669"/>
    <property type="project" value="InterPro"/>
</dbReference>
<dbReference type="Pfam" id="PF00080">
    <property type="entry name" value="Sod_Cu"/>
    <property type="match status" value="1"/>
</dbReference>
<dbReference type="PANTHER" id="PTHR10003">
    <property type="entry name" value="SUPEROXIDE DISMUTASE CU-ZN -RELATED"/>
    <property type="match status" value="1"/>
</dbReference>
<evidence type="ECO:0000313" key="2">
    <source>
        <dbReference type="EMBL" id="NDJ99685.1"/>
    </source>
</evidence>
<dbReference type="Gene3D" id="2.60.40.200">
    <property type="entry name" value="Superoxide dismutase, copper/zinc binding domain"/>
    <property type="match status" value="1"/>
</dbReference>
<protein>
    <submittedName>
        <fullName evidence="2">Superoxide dismutase [Cu-Zn] (Trinotate prediction)</fullName>
    </submittedName>
</protein>
<accession>A0A6B2GBS6</accession>
<dbReference type="InterPro" id="IPR024134">
    <property type="entry name" value="SOD_Cu/Zn_/chaperone"/>
</dbReference>
<proteinExistence type="predicted"/>
<dbReference type="EMBL" id="GHBR01011200">
    <property type="protein sequence ID" value="NDJ99685.1"/>
    <property type="molecule type" value="Transcribed_RNA"/>
</dbReference>
<dbReference type="SUPFAM" id="SSF49329">
    <property type="entry name" value="Cu,Zn superoxide dismutase-like"/>
    <property type="match status" value="1"/>
</dbReference>
<reference evidence="2" key="1">
    <citation type="submission" date="2018-11" db="EMBL/GenBank/DDBJ databases">
        <title>Myxobolus squamalis genome and transcriptome.</title>
        <authorList>
            <person name="Yahalomi D."/>
            <person name="Atkinson S.D."/>
            <person name="Neuhof M."/>
            <person name="Chang E.S."/>
            <person name="Philippe H."/>
            <person name="Cartwright P."/>
            <person name="Bartholomew J.L."/>
            <person name="Huchon D."/>
        </authorList>
    </citation>
    <scope>NUCLEOTIDE SEQUENCE</scope>
    <source>
        <strain evidence="2">71B08</strain>
        <tissue evidence="2">Whole</tissue>
    </source>
</reference>
<dbReference type="InterPro" id="IPR001424">
    <property type="entry name" value="SOD_Cu_Zn_dom"/>
</dbReference>
<feature type="domain" description="Superoxide dismutase copper/zinc binding" evidence="1">
    <location>
        <begin position="29"/>
        <end position="150"/>
    </location>
</feature>
<dbReference type="InterPro" id="IPR036423">
    <property type="entry name" value="SOD-like_Cu/Zn_dom_sf"/>
</dbReference>
<dbReference type="AlphaFoldDB" id="A0A6B2GBS6"/>
<dbReference type="PRINTS" id="PR00068">
    <property type="entry name" value="CUZNDISMTASE"/>
</dbReference>